<accession>A0A2S0QBJ6</accession>
<reference evidence="1 2" key="1">
    <citation type="submission" date="2017-03" db="EMBL/GenBank/DDBJ databases">
        <title>Comparative genomics of the toxic Baltic Sea cyanobacteria Nodularia spumigena UHCC 0039 and its response on varying salinity.</title>
        <authorList>
            <person name="Teikari J.E."/>
        </authorList>
    </citation>
    <scope>NUCLEOTIDE SEQUENCE [LARGE SCALE GENOMIC DNA]</scope>
    <source>
        <strain evidence="1 2">UHCC 0039</strain>
        <plasmid evidence="2">puhcc0039a</plasmid>
    </source>
</reference>
<evidence type="ECO:0008006" key="3">
    <source>
        <dbReference type="Google" id="ProtNLM"/>
    </source>
</evidence>
<evidence type="ECO:0000313" key="1">
    <source>
        <dbReference type="EMBL" id="AVZ31728.1"/>
    </source>
</evidence>
<organism evidence="1 2">
    <name type="scientific">Nodularia spumigena UHCC 0039</name>
    <dbReference type="NCBI Taxonomy" id="1914872"/>
    <lineage>
        <taxon>Bacteria</taxon>
        <taxon>Bacillati</taxon>
        <taxon>Cyanobacteriota</taxon>
        <taxon>Cyanophyceae</taxon>
        <taxon>Nostocales</taxon>
        <taxon>Nodulariaceae</taxon>
        <taxon>Nodularia</taxon>
    </lineage>
</organism>
<proteinExistence type="predicted"/>
<dbReference type="Proteomes" id="UP000244056">
    <property type="component" value="Plasmid pUHCC0039a"/>
</dbReference>
<protein>
    <recommendedName>
        <fullName evidence="3">Actin-like protein N-terminal domain-containing protein</fullName>
    </recommendedName>
</protein>
<keyword evidence="1" id="KW-0614">Plasmid</keyword>
<geneLocation type="plasmid" evidence="2">
    <name>puhcc0039a</name>
</geneLocation>
<dbReference type="AlphaFoldDB" id="A0A2S0QBJ6"/>
<sequence>MTKNQDKSKNVTRLVLTCDLGGSQTKAIAQIYPDGIPIVLAMSPEVADVSQGSIEWLIQQNQFFHGNNAWVGLGEEYYVLGELAKTMFAGTAAIRDLKYQYALPKIMAMLWLACRNFNLNSFSEVFVQLLLPPGEVSDGEQLAIELAQALKKGVTTPTVRLKGKLRNFDVSREGSGIMAYYRRSIQNKYFQNNIGMLMLGYRNASFYLSQKGNPSLAESTQWGMNWVVAQFVERTAVGLSKYDSRLIPALLAAGKGDFDDLRALSRKTTESGIESDLKLFQKLLPDVRDEYCLAVLRWMRNIADLDEIVICGGTAEFVRQELTEHFENEGIPIIWNGNVSIPAKLDTLDLGDRVTDVWTTHISHIKMLDKNLGHDRQGRTLVPTDNQPTYYNGRVPEEVWIKQGFMPMHEGV</sequence>
<dbReference type="CDD" id="cd10227">
    <property type="entry name" value="ASKHA_NBD_ParM-like"/>
    <property type="match status" value="1"/>
</dbReference>
<dbReference type="GeneID" id="78019927"/>
<gene>
    <name evidence="1" type="ORF">BMF81_04735</name>
</gene>
<evidence type="ECO:0000313" key="2">
    <source>
        <dbReference type="Proteomes" id="UP000244056"/>
    </source>
</evidence>
<dbReference type="RefSeq" id="WP_199912145.1">
    <property type="nucleotide sequence ID" value="NZ_CAWNZE010000002.1"/>
</dbReference>
<name>A0A2S0QBJ6_NODSP</name>
<dbReference type="KEGG" id="nsp:BMF81_04735"/>
<dbReference type="EMBL" id="CP020115">
    <property type="protein sequence ID" value="AVZ31728.1"/>
    <property type="molecule type" value="Genomic_DNA"/>
</dbReference>